<dbReference type="Pfam" id="PF14111">
    <property type="entry name" value="DUF4283"/>
    <property type="match status" value="1"/>
</dbReference>
<dbReference type="EMBL" id="JABEZZ010000011">
    <property type="protein sequence ID" value="MBA0599358.1"/>
    <property type="molecule type" value="Genomic_DNA"/>
</dbReference>
<protein>
    <recommendedName>
        <fullName evidence="1">DUF4283 domain-containing protein</fullName>
    </recommendedName>
</protein>
<dbReference type="PANTHER" id="PTHR31286">
    <property type="entry name" value="GLYCINE-RICH CELL WALL STRUCTURAL PROTEIN 1.8-LIKE"/>
    <property type="match status" value="1"/>
</dbReference>
<feature type="domain" description="DUF4283" evidence="1">
    <location>
        <begin position="17"/>
        <end position="98"/>
    </location>
</feature>
<reference evidence="2 3" key="1">
    <citation type="journal article" date="2019" name="Genome Biol. Evol.">
        <title>Insights into the evolution of the New World diploid cottons (Gossypium, subgenus Houzingenia) based on genome sequencing.</title>
        <authorList>
            <person name="Grover C.E."/>
            <person name="Arick M.A. 2nd"/>
            <person name="Thrash A."/>
            <person name="Conover J.L."/>
            <person name="Sanders W.S."/>
            <person name="Peterson D.G."/>
            <person name="Frelichowski J.E."/>
            <person name="Scheffler J.A."/>
            <person name="Scheffler B.E."/>
            <person name="Wendel J.F."/>
        </authorList>
    </citation>
    <scope>NUCLEOTIDE SEQUENCE [LARGE SCALE GENOMIC DNA]</scope>
    <source>
        <strain evidence="2">8</strain>
        <tissue evidence="2">Leaf</tissue>
    </source>
</reference>
<gene>
    <name evidence="2" type="ORF">Gorai_005579</name>
</gene>
<name>A0A7J8QD12_GOSRA</name>
<organism evidence="2 3">
    <name type="scientific">Gossypium raimondii</name>
    <name type="common">Peruvian cotton</name>
    <name type="synonym">Gossypium klotzschianum subsp. raimondii</name>
    <dbReference type="NCBI Taxonomy" id="29730"/>
    <lineage>
        <taxon>Eukaryota</taxon>
        <taxon>Viridiplantae</taxon>
        <taxon>Streptophyta</taxon>
        <taxon>Embryophyta</taxon>
        <taxon>Tracheophyta</taxon>
        <taxon>Spermatophyta</taxon>
        <taxon>Magnoliopsida</taxon>
        <taxon>eudicotyledons</taxon>
        <taxon>Gunneridae</taxon>
        <taxon>Pentapetalae</taxon>
        <taxon>rosids</taxon>
        <taxon>malvids</taxon>
        <taxon>Malvales</taxon>
        <taxon>Malvaceae</taxon>
        <taxon>Malvoideae</taxon>
        <taxon>Gossypium</taxon>
    </lineage>
</organism>
<dbReference type="InterPro" id="IPR040256">
    <property type="entry name" value="At4g02000-like"/>
</dbReference>
<sequence length="623" mass="70063">MSSIRLSNRVHQILYKNMSRSIVMKLLGRKVGYHALSNKIYSLWKPSNPITIMDLKSDCYLVKLQEEVDYVRALTEGPWIVFSHYLTVQPWSKYFSTSQLFPSSVKSIGEMIGRVIKLDDNTSSALWGRFVYLAVMVDLNKPLVYRIKVDDPVKGWNMNLFLTCVLCVAIMANHEGVEEYGLWMIVDQWLRRADWSKGSSKENKKSANLQGSQCNAPQELRENDLGDVRILKLEIIAKSKGKGLAIYDNPLGVGESILDHDNVKGVGLYGLVNASEIINRKVRFIGGWSKGFSGFIVSFEINKGLGQIGNDLILSVNLGANAQLADKETSMQDKSFRKIELTTIEGSSSLVEKVIKTMLNVDNHSVVAFVENQNPNLPVDVTMVSDHLAMPLGLDSRKLGSVRLPISKAMSCIADGIGKAISLSAIDLGDESMLAAEEDIAIVEIATFLETRVSGPKADKIIAILGFDFSHRVQARGFFGEVWDISASLGYLSLELRKWNKVVHRHIGRRKQVFTHRIGKVQAALDRKQKSGVEWIQQGDQNTKYFHAKILRRRKFNKIFALKVDREWCFDDGVLQREAILFSKTLYSLNDQRHVLFPLHGLFPRIDSIGLEAMARDVTVDEI</sequence>
<evidence type="ECO:0000313" key="3">
    <source>
        <dbReference type="Proteomes" id="UP000593578"/>
    </source>
</evidence>
<comment type="caution">
    <text evidence="2">The sequence shown here is derived from an EMBL/GenBank/DDBJ whole genome shotgun (WGS) entry which is preliminary data.</text>
</comment>
<evidence type="ECO:0000259" key="1">
    <source>
        <dbReference type="Pfam" id="PF14111"/>
    </source>
</evidence>
<dbReference type="InterPro" id="IPR025558">
    <property type="entry name" value="DUF4283"/>
</dbReference>
<proteinExistence type="predicted"/>
<dbReference type="PANTHER" id="PTHR31286:SF99">
    <property type="entry name" value="DUF4283 DOMAIN-CONTAINING PROTEIN"/>
    <property type="match status" value="1"/>
</dbReference>
<evidence type="ECO:0000313" key="2">
    <source>
        <dbReference type="EMBL" id="MBA0599358.1"/>
    </source>
</evidence>
<dbReference type="Proteomes" id="UP000593578">
    <property type="component" value="Unassembled WGS sequence"/>
</dbReference>
<accession>A0A7J8QD12</accession>
<dbReference type="AlphaFoldDB" id="A0A7J8QD12"/>